<dbReference type="GO" id="GO:0006508">
    <property type="term" value="P:proteolysis"/>
    <property type="evidence" value="ECO:0007669"/>
    <property type="project" value="UniProtKB-KW"/>
</dbReference>
<dbReference type="SUPFAM" id="SSF56601">
    <property type="entry name" value="beta-lactamase/transpeptidase-like"/>
    <property type="match status" value="1"/>
</dbReference>
<comment type="caution">
    <text evidence="16">The sequence shown here is derived from an EMBL/GenBank/DDBJ whole genome shotgun (WGS) entry which is preliminary data.</text>
</comment>
<evidence type="ECO:0000256" key="3">
    <source>
        <dbReference type="ARBA" id="ARBA00022475"/>
    </source>
</evidence>
<evidence type="ECO:0000256" key="11">
    <source>
        <dbReference type="ARBA" id="ARBA00023136"/>
    </source>
</evidence>
<dbReference type="InterPro" id="IPR012338">
    <property type="entry name" value="Beta-lactam/transpept-like"/>
</dbReference>
<dbReference type="InterPro" id="IPR017790">
    <property type="entry name" value="Penicillin-binding_protein_2"/>
</dbReference>
<feature type="domain" description="Penicillin-binding protein dimerisation" evidence="15">
    <location>
        <begin position="75"/>
        <end position="243"/>
    </location>
</feature>
<evidence type="ECO:0000256" key="6">
    <source>
        <dbReference type="ARBA" id="ARBA00022692"/>
    </source>
</evidence>
<keyword evidence="6 13" id="KW-0812">Transmembrane</keyword>
<keyword evidence="3" id="KW-1003">Cell membrane</keyword>
<dbReference type="InterPro" id="IPR005311">
    <property type="entry name" value="PBP_dimer"/>
</dbReference>
<keyword evidence="12" id="KW-0961">Cell wall biogenesis/degradation</keyword>
<dbReference type="Pfam" id="PF00905">
    <property type="entry name" value="Transpeptidase"/>
    <property type="match status" value="1"/>
</dbReference>
<dbReference type="InterPro" id="IPR036138">
    <property type="entry name" value="PBP_dimer_sf"/>
</dbReference>
<dbReference type="GO" id="GO:0005886">
    <property type="term" value="C:plasma membrane"/>
    <property type="evidence" value="ECO:0007669"/>
    <property type="project" value="UniProtKB-SubCell"/>
</dbReference>
<dbReference type="EMBL" id="PCWR01000065">
    <property type="protein sequence ID" value="PIR06139.1"/>
    <property type="molecule type" value="Genomic_DNA"/>
</dbReference>
<dbReference type="AlphaFoldDB" id="A0A2H0NB56"/>
<gene>
    <name evidence="16" type="primary">mrdA</name>
    <name evidence="16" type="ORF">COV54_03215</name>
</gene>
<evidence type="ECO:0000256" key="12">
    <source>
        <dbReference type="ARBA" id="ARBA00023316"/>
    </source>
</evidence>
<keyword evidence="10 13" id="KW-1133">Transmembrane helix</keyword>
<dbReference type="PANTHER" id="PTHR30627:SF2">
    <property type="entry name" value="PEPTIDOGLYCAN D,D-TRANSPEPTIDASE MRDA"/>
    <property type="match status" value="1"/>
</dbReference>
<reference evidence="16 17" key="1">
    <citation type="submission" date="2017-09" db="EMBL/GenBank/DDBJ databases">
        <title>Depth-based differentiation of microbial function through sediment-hosted aquifers and enrichment of novel symbionts in the deep terrestrial subsurface.</title>
        <authorList>
            <person name="Probst A.J."/>
            <person name="Ladd B."/>
            <person name="Jarett J.K."/>
            <person name="Geller-Mcgrath D.E."/>
            <person name="Sieber C.M."/>
            <person name="Emerson J.B."/>
            <person name="Anantharaman K."/>
            <person name="Thomas B.C."/>
            <person name="Malmstrom R."/>
            <person name="Stieglmeier M."/>
            <person name="Klingl A."/>
            <person name="Woyke T."/>
            <person name="Ryan C.M."/>
            <person name="Banfield J.F."/>
        </authorList>
    </citation>
    <scope>NUCLEOTIDE SEQUENCE [LARGE SCALE GENOMIC DNA]</scope>
    <source>
        <strain evidence="16">CG11_big_fil_rev_8_21_14_0_20_38_23</strain>
    </source>
</reference>
<evidence type="ECO:0000259" key="14">
    <source>
        <dbReference type="Pfam" id="PF00905"/>
    </source>
</evidence>
<keyword evidence="9" id="KW-0573">Peptidoglycan synthesis</keyword>
<dbReference type="Pfam" id="PF03717">
    <property type="entry name" value="PBP_dimer"/>
    <property type="match status" value="1"/>
</dbReference>
<evidence type="ECO:0000256" key="10">
    <source>
        <dbReference type="ARBA" id="ARBA00022989"/>
    </source>
</evidence>
<evidence type="ECO:0000256" key="1">
    <source>
        <dbReference type="ARBA" id="ARBA00004167"/>
    </source>
</evidence>
<proteinExistence type="predicted"/>
<dbReference type="Gene3D" id="3.30.1390.30">
    <property type="entry name" value="Penicillin-binding protein 2a, domain 3"/>
    <property type="match status" value="1"/>
</dbReference>
<dbReference type="GO" id="GO:0071972">
    <property type="term" value="F:peptidoglycan L,D-transpeptidase activity"/>
    <property type="evidence" value="ECO:0007669"/>
    <property type="project" value="TreeGrafter"/>
</dbReference>
<dbReference type="InterPro" id="IPR050515">
    <property type="entry name" value="Beta-lactam/transpept"/>
</dbReference>
<keyword evidence="8" id="KW-0133">Cell shape</keyword>
<dbReference type="SUPFAM" id="SSF56519">
    <property type="entry name" value="Penicillin binding protein dimerisation domain"/>
    <property type="match status" value="1"/>
</dbReference>
<evidence type="ECO:0000256" key="5">
    <source>
        <dbReference type="ARBA" id="ARBA00022670"/>
    </source>
</evidence>
<dbReference type="GO" id="GO:0009002">
    <property type="term" value="F:serine-type D-Ala-D-Ala carboxypeptidase activity"/>
    <property type="evidence" value="ECO:0007669"/>
    <property type="project" value="InterPro"/>
</dbReference>
<protein>
    <submittedName>
        <fullName evidence="16">Penicillin-binding protein 2</fullName>
    </submittedName>
</protein>
<evidence type="ECO:0000313" key="16">
    <source>
        <dbReference type="EMBL" id="PIR06139.1"/>
    </source>
</evidence>
<feature type="domain" description="Penicillin-binding protein transpeptidase" evidence="14">
    <location>
        <begin position="286"/>
        <end position="608"/>
    </location>
</feature>
<dbReference type="Proteomes" id="UP000228867">
    <property type="component" value="Unassembled WGS sequence"/>
</dbReference>
<feature type="transmembrane region" description="Helical" evidence="13">
    <location>
        <begin position="34"/>
        <end position="54"/>
    </location>
</feature>
<keyword evidence="4" id="KW-0997">Cell inner membrane</keyword>
<dbReference type="GO" id="GO:0071555">
    <property type="term" value="P:cell wall organization"/>
    <property type="evidence" value="ECO:0007669"/>
    <property type="project" value="UniProtKB-KW"/>
</dbReference>
<accession>A0A2H0NB56</accession>
<dbReference type="GO" id="GO:0008658">
    <property type="term" value="F:penicillin binding"/>
    <property type="evidence" value="ECO:0007669"/>
    <property type="project" value="InterPro"/>
</dbReference>
<sequence length="617" mass="69101">MKKSELDVENILLDRTEEENLLEVPLLDKVFKTIFFLILILGTVVLARLFYLGLVQHDFYKSRALANVSDFQIQRAPRGLIFDRFNNLLVKNEPSVDVFLIPAHLSKNPDEQLEILKQTSSKLQIDLETLKKKIEEYDWGISNKMLLASDISHDQLIDFSSSALPGIEIESSFKRLEQPPFKFAHLLGYVGRVDKEDLKSYPNLSFNGQIGKSGLEKYYDEYLAGTDGKKVFLKNAKGEILDSQLISVPQSGKQLQTFIDGPFQEYFYDRLVQALKELGGKKAVGLALNPQNGEVLALISLPSFDNNRLSDFVTDSNNPFFNRAIQGLYNPGSTIKPLVAAAALKEKIITPQKEIFSAGYIDIPNPYKPDNPTRFLDWRANGWVDLALALAKSSNIYFYEVGGGFKDQPGLGIEKLKKWWQKFGLDKKTGIDLPSESQGFLPDPQWKEKITKEPWRLGDTYHVAIGQGDLTLTPLGLLNYISVIANGGKLYQPRIAEEIKEGNQAVNQSQPVVLSDLTTELREACGEVQKGMKEAVINPEGTAHLLFDLPVSVAAKTGTAQIESNTKINAFFVGYAPADNPQIAILILVENAREGSLNTVPVAKDVLKWYYINRIRR</sequence>
<dbReference type="NCBIfam" id="TIGR03423">
    <property type="entry name" value="pbp2_mrdA"/>
    <property type="match status" value="1"/>
</dbReference>
<keyword evidence="11 13" id="KW-0472">Membrane</keyword>
<dbReference type="Gene3D" id="3.90.1310.10">
    <property type="entry name" value="Penicillin-binding protein 2a (Domain 2)"/>
    <property type="match status" value="1"/>
</dbReference>
<evidence type="ECO:0000313" key="17">
    <source>
        <dbReference type="Proteomes" id="UP000228867"/>
    </source>
</evidence>
<organism evidence="16 17">
    <name type="scientific">Candidatus Jorgensenbacteria bacterium CG11_big_fil_rev_8_21_14_0_20_38_23</name>
    <dbReference type="NCBI Taxonomy" id="1974594"/>
    <lineage>
        <taxon>Bacteria</taxon>
        <taxon>Candidatus Joergenseniibacteriota</taxon>
    </lineage>
</organism>
<dbReference type="GO" id="GO:0008360">
    <property type="term" value="P:regulation of cell shape"/>
    <property type="evidence" value="ECO:0007669"/>
    <property type="project" value="UniProtKB-KW"/>
</dbReference>
<evidence type="ECO:0000259" key="15">
    <source>
        <dbReference type="Pfam" id="PF03717"/>
    </source>
</evidence>
<comment type="subcellular location">
    <subcellularLocation>
        <location evidence="2">Cell membrane</location>
    </subcellularLocation>
    <subcellularLocation>
        <location evidence="1">Membrane</location>
        <topology evidence="1">Single-pass membrane protein</topology>
    </subcellularLocation>
</comment>
<name>A0A2H0NB56_9BACT</name>
<evidence type="ECO:0000256" key="2">
    <source>
        <dbReference type="ARBA" id="ARBA00004236"/>
    </source>
</evidence>
<evidence type="ECO:0000256" key="4">
    <source>
        <dbReference type="ARBA" id="ARBA00022519"/>
    </source>
</evidence>
<dbReference type="GO" id="GO:0009252">
    <property type="term" value="P:peptidoglycan biosynthetic process"/>
    <property type="evidence" value="ECO:0007669"/>
    <property type="project" value="UniProtKB-KW"/>
</dbReference>
<dbReference type="PANTHER" id="PTHR30627">
    <property type="entry name" value="PEPTIDOGLYCAN D,D-TRANSPEPTIDASE"/>
    <property type="match status" value="1"/>
</dbReference>
<evidence type="ECO:0000256" key="13">
    <source>
        <dbReference type="SAM" id="Phobius"/>
    </source>
</evidence>
<dbReference type="InterPro" id="IPR001460">
    <property type="entry name" value="PCN-bd_Tpept"/>
</dbReference>
<dbReference type="Gene3D" id="3.40.710.10">
    <property type="entry name" value="DD-peptidase/beta-lactamase superfamily"/>
    <property type="match status" value="1"/>
</dbReference>
<keyword evidence="5" id="KW-0645">Protease</keyword>
<evidence type="ECO:0000256" key="8">
    <source>
        <dbReference type="ARBA" id="ARBA00022960"/>
    </source>
</evidence>
<evidence type="ECO:0000256" key="7">
    <source>
        <dbReference type="ARBA" id="ARBA00022801"/>
    </source>
</evidence>
<keyword evidence="7" id="KW-0378">Hydrolase</keyword>
<evidence type="ECO:0000256" key="9">
    <source>
        <dbReference type="ARBA" id="ARBA00022984"/>
    </source>
</evidence>